<dbReference type="EMBL" id="AFCJ01002570">
    <property type="protein sequence ID" value="EHC28684.1"/>
    <property type="molecule type" value="Genomic_DNA"/>
</dbReference>
<feature type="non-terminal residue" evidence="1">
    <location>
        <position position="76"/>
    </location>
</feature>
<evidence type="ECO:0000313" key="1">
    <source>
        <dbReference type="EMBL" id="EHC28684.1"/>
    </source>
</evidence>
<name>G5LXC2_SALET</name>
<sequence length="76" mass="9191">MPIWLKRINRFINYYWWSEVNFIRDDNGGTSMSQDPFQEREAEKYANPIPSREFILEHLTKREKPASREDGARRTT</sequence>
<reference evidence="1 2" key="1">
    <citation type="journal article" date="2011" name="BMC Genomics">
        <title>Genome sequencing reveals diversification of virulence factor content and possible host adaptation in distinct subpopulations of Salmonella enterica.</title>
        <authorList>
            <person name="den Bakker H.C."/>
            <person name="Moreno Switt A.I."/>
            <person name="Govoni G."/>
            <person name="Cummings C.A."/>
            <person name="Ranieri M.L."/>
            <person name="Degoricija L."/>
            <person name="Hoelzer K."/>
            <person name="Rodriguez-Rivera L.D."/>
            <person name="Brown S."/>
            <person name="Bolchacova E."/>
            <person name="Furtado M.R."/>
            <person name="Wiedmann M."/>
        </authorList>
    </citation>
    <scope>NUCLEOTIDE SEQUENCE [LARGE SCALE GENOMIC DNA]</scope>
    <source>
        <strain evidence="1 2">R6-377</strain>
    </source>
</reference>
<protein>
    <submittedName>
        <fullName evidence="1">3'-to-5' exoribonuclease RNase R</fullName>
    </submittedName>
</protein>
<proteinExistence type="predicted"/>
<comment type="caution">
    <text evidence="1">The sequence shown here is derived from an EMBL/GenBank/DDBJ whole genome shotgun (WGS) entry which is preliminary data.</text>
</comment>
<evidence type="ECO:0000313" key="2">
    <source>
        <dbReference type="Proteomes" id="UP000004642"/>
    </source>
</evidence>
<organism evidence="1 2">
    <name type="scientific">Salmonella enterica subsp. enterica serovar Alachua str. R6-377</name>
    <dbReference type="NCBI Taxonomy" id="913241"/>
    <lineage>
        <taxon>Bacteria</taxon>
        <taxon>Pseudomonadati</taxon>
        <taxon>Pseudomonadota</taxon>
        <taxon>Gammaproteobacteria</taxon>
        <taxon>Enterobacterales</taxon>
        <taxon>Enterobacteriaceae</taxon>
        <taxon>Salmonella</taxon>
    </lineage>
</organism>
<dbReference type="Proteomes" id="UP000004642">
    <property type="component" value="Unassembled WGS sequence"/>
</dbReference>
<accession>G5LXC2</accession>
<dbReference type="AlphaFoldDB" id="G5LXC2"/>
<gene>
    <name evidence="1" type="ORF">LTSEALA_6085</name>
</gene>